<evidence type="ECO:0008006" key="3">
    <source>
        <dbReference type="Google" id="ProtNLM"/>
    </source>
</evidence>
<keyword evidence="2" id="KW-1185">Reference proteome</keyword>
<sequence length="176" mass="18348">MRWEALFADMEAQLEAAQAAERVVEVADLTRAELAGVELGDRLRAALGAEVRISVAGGHVVAGQLLEVAAHWLLVAEGPRRALVPLAAVAAVRGLPARSAPATGEVARRLGLGYALRALARDRVAVRIVADGTELAGRIERVGADHLDLATGVDGGTGAAQLWAVPFVSIRVVRSD</sequence>
<comment type="caution">
    <text evidence="1">The sequence shown here is derived from an EMBL/GenBank/DDBJ whole genome shotgun (WGS) entry which is preliminary data.</text>
</comment>
<name>A0A4Q5MX48_9MICO</name>
<reference evidence="1 2" key="1">
    <citation type="submission" date="2019-01" db="EMBL/GenBank/DDBJ databases">
        <title>Novel species of Cellulomonas.</title>
        <authorList>
            <person name="Liu Q."/>
            <person name="Xin Y.-H."/>
        </authorList>
    </citation>
    <scope>NUCLEOTIDE SEQUENCE [LARGE SCALE GENOMIC DNA]</scope>
    <source>
        <strain evidence="1 2">HLT2-17</strain>
    </source>
</reference>
<dbReference type="Proteomes" id="UP000293764">
    <property type="component" value="Unassembled WGS sequence"/>
</dbReference>
<evidence type="ECO:0000313" key="2">
    <source>
        <dbReference type="Proteomes" id="UP000293764"/>
    </source>
</evidence>
<dbReference type="AlphaFoldDB" id="A0A4Q5MX48"/>
<proteinExistence type="predicted"/>
<dbReference type="EMBL" id="SDWW01000040">
    <property type="protein sequence ID" value="RYV50176.1"/>
    <property type="molecule type" value="Genomic_DNA"/>
</dbReference>
<accession>A0A4Q5MX48</accession>
<protein>
    <recommendedName>
        <fullName evidence="3">Fis family transcriptional regulator</fullName>
    </recommendedName>
</protein>
<organism evidence="1 2">
    <name type="scientific">Pengzhenrongella frigida</name>
    <dbReference type="NCBI Taxonomy" id="1259133"/>
    <lineage>
        <taxon>Bacteria</taxon>
        <taxon>Bacillati</taxon>
        <taxon>Actinomycetota</taxon>
        <taxon>Actinomycetes</taxon>
        <taxon>Micrococcales</taxon>
        <taxon>Pengzhenrongella</taxon>
    </lineage>
</organism>
<evidence type="ECO:0000313" key="1">
    <source>
        <dbReference type="EMBL" id="RYV50176.1"/>
    </source>
</evidence>
<dbReference type="RefSeq" id="WP_130103507.1">
    <property type="nucleotide sequence ID" value="NZ_SDWW01000040.1"/>
</dbReference>
<gene>
    <name evidence="1" type="ORF">EUA98_15020</name>
</gene>
<dbReference type="OrthoDB" id="3827359at2"/>